<evidence type="ECO:0000313" key="2">
    <source>
        <dbReference type="EMBL" id="OBZ91568.1"/>
    </source>
</evidence>
<protein>
    <submittedName>
        <fullName evidence="2">Uncharacterized protein</fullName>
    </submittedName>
</protein>
<reference evidence="2 3" key="1">
    <citation type="submission" date="2016-03" db="EMBL/GenBank/DDBJ databases">
        <title>Choanephora cucurbitarum.</title>
        <authorList>
            <person name="Min B."/>
            <person name="Park H."/>
            <person name="Park J.-H."/>
            <person name="Shin H.-D."/>
            <person name="Choi I.-G."/>
        </authorList>
    </citation>
    <scope>NUCLEOTIDE SEQUENCE [LARGE SCALE GENOMIC DNA]</scope>
    <source>
        <strain evidence="2 3">KUS-F28377</strain>
    </source>
</reference>
<dbReference type="EMBL" id="LUGH01000008">
    <property type="protein sequence ID" value="OBZ91568.1"/>
    <property type="molecule type" value="Genomic_DNA"/>
</dbReference>
<sequence length="71" mass="8214">MSALHPKNTSEAKAFEEEGVKSQLGQYVDVQERVVNEMKKDSNVDKEQLEREISNLRSLKKEQELLSKDNH</sequence>
<evidence type="ECO:0000313" key="3">
    <source>
        <dbReference type="Proteomes" id="UP000093000"/>
    </source>
</evidence>
<dbReference type="InParanoid" id="A0A1C7NRB8"/>
<feature type="coiled-coil region" evidence="1">
    <location>
        <begin position="39"/>
        <end position="69"/>
    </location>
</feature>
<dbReference type="OrthoDB" id="2273034at2759"/>
<comment type="caution">
    <text evidence="2">The sequence shown here is derived from an EMBL/GenBank/DDBJ whole genome shotgun (WGS) entry which is preliminary data.</text>
</comment>
<dbReference type="AlphaFoldDB" id="A0A1C7NRB8"/>
<keyword evidence="3" id="KW-1185">Reference proteome</keyword>
<gene>
    <name evidence="2" type="ORF">A0J61_00375</name>
</gene>
<proteinExistence type="predicted"/>
<accession>A0A1C7NRB8</accession>
<evidence type="ECO:0000256" key="1">
    <source>
        <dbReference type="SAM" id="Coils"/>
    </source>
</evidence>
<dbReference type="Proteomes" id="UP000093000">
    <property type="component" value="Unassembled WGS sequence"/>
</dbReference>
<name>A0A1C7NRB8_9FUNG</name>
<keyword evidence="1" id="KW-0175">Coiled coil</keyword>
<organism evidence="2 3">
    <name type="scientific">Choanephora cucurbitarum</name>
    <dbReference type="NCBI Taxonomy" id="101091"/>
    <lineage>
        <taxon>Eukaryota</taxon>
        <taxon>Fungi</taxon>
        <taxon>Fungi incertae sedis</taxon>
        <taxon>Mucoromycota</taxon>
        <taxon>Mucoromycotina</taxon>
        <taxon>Mucoromycetes</taxon>
        <taxon>Mucorales</taxon>
        <taxon>Mucorineae</taxon>
        <taxon>Choanephoraceae</taxon>
        <taxon>Choanephoroideae</taxon>
        <taxon>Choanephora</taxon>
    </lineage>
</organism>